<dbReference type="InterPro" id="IPR027417">
    <property type="entry name" value="P-loop_NTPase"/>
</dbReference>
<comment type="caution">
    <text evidence="20">The sequence shown here is derived from an EMBL/GenBank/DDBJ whole genome shotgun (WGS) entry which is preliminary data.</text>
</comment>
<comment type="function">
    <text evidence="4">Catalyzes ATP-dependent phosphorylation of adenosylcobinamide and addition of GMP to adenosylcobinamide phosphate.</text>
</comment>
<dbReference type="EC" id="2.7.7.62" evidence="9"/>
<comment type="catalytic activity">
    <reaction evidence="2">
        <text>adenosylcob(III)inamide phosphate + GTP + H(+) = adenosylcob(III)inamide-GDP + diphosphate</text>
        <dbReference type="Rhea" id="RHEA:22712"/>
        <dbReference type="ChEBI" id="CHEBI:15378"/>
        <dbReference type="ChEBI" id="CHEBI:33019"/>
        <dbReference type="ChEBI" id="CHEBI:37565"/>
        <dbReference type="ChEBI" id="CHEBI:58502"/>
        <dbReference type="ChEBI" id="CHEBI:60487"/>
        <dbReference type="EC" id="2.7.7.62"/>
    </reaction>
</comment>
<protein>
    <recommendedName>
        <fullName evidence="16">Adenosylcobinamide kinase</fullName>
        <ecNumber evidence="8">2.7.1.156</ecNumber>
        <ecNumber evidence="9">2.7.7.62</ecNumber>
    </recommendedName>
    <alternativeName>
        <fullName evidence="17">Adenosylcobinamide-phosphate guanylyltransferase</fullName>
    </alternativeName>
</protein>
<keyword evidence="20" id="KW-0548">Nucleotidyltransferase</keyword>
<evidence type="ECO:0000256" key="2">
    <source>
        <dbReference type="ARBA" id="ARBA00000711"/>
    </source>
</evidence>
<feature type="active site" description="GMP-histidine intermediate" evidence="18">
    <location>
        <position position="51"/>
    </location>
</feature>
<dbReference type="GO" id="GO:0005525">
    <property type="term" value="F:GTP binding"/>
    <property type="evidence" value="ECO:0007669"/>
    <property type="project" value="UniProtKB-KW"/>
</dbReference>
<dbReference type="GO" id="GO:0008820">
    <property type="term" value="F:cobinamide phosphate guanylyltransferase activity"/>
    <property type="evidence" value="ECO:0007669"/>
    <property type="project" value="UniProtKB-EC"/>
</dbReference>
<gene>
    <name evidence="20" type="primary">cobU</name>
    <name evidence="20" type="ORF">IAA47_07270</name>
</gene>
<comment type="similarity">
    <text evidence="7">Belongs to the CobU/CobP family.</text>
</comment>
<evidence type="ECO:0000256" key="14">
    <source>
        <dbReference type="ARBA" id="ARBA00022840"/>
    </source>
</evidence>
<sequence>MGKVIYFTGGARSGKSLQAERYILNNNYISKIYVATSIPFDEEMRARVEKHREQRGEDWITIEAYRELIKKLTPFSKKGGVVLLDCLTNMVSNLMILEKEYDWDTISMSEIKNIENGIEKEVRELLEFVKREPIDMVIVSNEIGMGIIPAYPLGRYFRDICGKINQLAAEYSDEAYMAVSGLQLQLK</sequence>
<dbReference type="InterPro" id="IPR003203">
    <property type="entry name" value="CobU/CobP"/>
</dbReference>
<evidence type="ECO:0000256" key="13">
    <source>
        <dbReference type="ARBA" id="ARBA00022777"/>
    </source>
</evidence>
<feature type="binding site" evidence="19">
    <location>
        <begin position="52"/>
        <end position="55"/>
    </location>
    <ligand>
        <name>GTP</name>
        <dbReference type="ChEBI" id="CHEBI:37565"/>
    </ligand>
</feature>
<evidence type="ECO:0000313" key="20">
    <source>
        <dbReference type="EMBL" id="MBU3842764.1"/>
    </source>
</evidence>
<evidence type="ECO:0000256" key="8">
    <source>
        <dbReference type="ARBA" id="ARBA00012016"/>
    </source>
</evidence>
<keyword evidence="15 19" id="KW-0342">GTP-binding</keyword>
<dbReference type="PIRSF" id="PIRSF006135">
    <property type="entry name" value="CobU"/>
    <property type="match status" value="1"/>
</dbReference>
<evidence type="ECO:0000256" key="11">
    <source>
        <dbReference type="ARBA" id="ARBA00022679"/>
    </source>
</evidence>
<reference evidence="20" key="1">
    <citation type="journal article" date="2021" name="PeerJ">
        <title>Extensive microbial diversity within the chicken gut microbiome revealed by metagenomics and culture.</title>
        <authorList>
            <person name="Gilroy R."/>
            <person name="Ravi A."/>
            <person name="Getino M."/>
            <person name="Pursley I."/>
            <person name="Horton D.L."/>
            <person name="Alikhan N.F."/>
            <person name="Baker D."/>
            <person name="Gharbi K."/>
            <person name="Hall N."/>
            <person name="Watson M."/>
            <person name="Adriaenssens E.M."/>
            <person name="Foster-Nyarko E."/>
            <person name="Jarju S."/>
            <person name="Secka A."/>
            <person name="Antonio M."/>
            <person name="Oren A."/>
            <person name="Chaudhuri R.R."/>
            <person name="La Ragione R."/>
            <person name="Hildebrand F."/>
            <person name="Pallen M.J."/>
        </authorList>
    </citation>
    <scope>NUCLEOTIDE SEQUENCE</scope>
    <source>
        <strain evidence="20">A6-441</strain>
    </source>
</reference>
<feature type="binding site" evidence="19">
    <location>
        <position position="63"/>
    </location>
    <ligand>
        <name>GTP</name>
        <dbReference type="ChEBI" id="CHEBI:37565"/>
    </ligand>
</feature>
<dbReference type="CDD" id="cd00544">
    <property type="entry name" value="CobU"/>
    <property type="match status" value="1"/>
</dbReference>
<name>A0A9E2L0E9_9FUSO</name>
<evidence type="ECO:0000256" key="10">
    <source>
        <dbReference type="ARBA" id="ARBA00022573"/>
    </source>
</evidence>
<dbReference type="NCBIfam" id="NF004469">
    <property type="entry name" value="PRK05800.1"/>
    <property type="match status" value="1"/>
</dbReference>
<dbReference type="PANTHER" id="PTHR34848:SF1">
    <property type="entry name" value="BIFUNCTIONAL ADENOSYLCOBALAMIN BIOSYNTHESIS PROTEIN COBU"/>
    <property type="match status" value="1"/>
</dbReference>
<feature type="binding site" evidence="19">
    <location>
        <position position="85"/>
    </location>
    <ligand>
        <name>GTP</name>
        <dbReference type="ChEBI" id="CHEBI:37565"/>
    </ligand>
</feature>
<comment type="pathway">
    <text evidence="5">Cofactor biosynthesis; adenosylcobalamin biosynthesis; adenosylcobalamin from cob(II)yrinate a,c-diamide: step 6/7.</text>
</comment>
<dbReference type="EC" id="2.7.1.156" evidence="8"/>
<evidence type="ECO:0000313" key="21">
    <source>
        <dbReference type="Proteomes" id="UP000724657"/>
    </source>
</evidence>
<evidence type="ECO:0000256" key="7">
    <source>
        <dbReference type="ARBA" id="ARBA00007490"/>
    </source>
</evidence>
<evidence type="ECO:0000256" key="18">
    <source>
        <dbReference type="PIRSR" id="PIRSR006135-1"/>
    </source>
</evidence>
<comment type="catalytic activity">
    <reaction evidence="1">
        <text>adenosylcob(III)inamide + ATP = adenosylcob(III)inamide phosphate + ADP + H(+)</text>
        <dbReference type="Rhea" id="RHEA:15769"/>
        <dbReference type="ChEBI" id="CHEBI:2480"/>
        <dbReference type="ChEBI" id="CHEBI:15378"/>
        <dbReference type="ChEBI" id="CHEBI:30616"/>
        <dbReference type="ChEBI" id="CHEBI:58502"/>
        <dbReference type="ChEBI" id="CHEBI:456216"/>
        <dbReference type="EC" id="2.7.1.156"/>
    </reaction>
</comment>
<evidence type="ECO:0000256" key="16">
    <source>
        <dbReference type="ARBA" id="ARBA00029570"/>
    </source>
</evidence>
<evidence type="ECO:0000256" key="6">
    <source>
        <dbReference type="ARBA" id="ARBA00005159"/>
    </source>
</evidence>
<dbReference type="AlphaFoldDB" id="A0A9E2L0E9"/>
<proteinExistence type="inferred from homology"/>
<evidence type="ECO:0000256" key="12">
    <source>
        <dbReference type="ARBA" id="ARBA00022741"/>
    </source>
</evidence>
<feature type="binding site" evidence="19">
    <location>
        <begin position="9"/>
        <end position="16"/>
    </location>
    <ligand>
        <name>GTP</name>
        <dbReference type="ChEBI" id="CHEBI:37565"/>
    </ligand>
</feature>
<keyword evidence="12 19" id="KW-0547">Nucleotide-binding</keyword>
<accession>A0A9E2L0E9</accession>
<dbReference type="EMBL" id="JAHLFN010000068">
    <property type="protein sequence ID" value="MBU3842764.1"/>
    <property type="molecule type" value="Genomic_DNA"/>
</dbReference>
<evidence type="ECO:0000256" key="4">
    <source>
        <dbReference type="ARBA" id="ARBA00003889"/>
    </source>
</evidence>
<dbReference type="GO" id="GO:0005524">
    <property type="term" value="F:ATP binding"/>
    <property type="evidence" value="ECO:0007669"/>
    <property type="project" value="UniProtKB-KW"/>
</dbReference>
<comment type="catalytic activity">
    <reaction evidence="3">
        <text>adenosylcob(III)inamide + GTP = adenosylcob(III)inamide phosphate + GDP + H(+)</text>
        <dbReference type="Rhea" id="RHEA:15765"/>
        <dbReference type="ChEBI" id="CHEBI:2480"/>
        <dbReference type="ChEBI" id="CHEBI:15378"/>
        <dbReference type="ChEBI" id="CHEBI:37565"/>
        <dbReference type="ChEBI" id="CHEBI:58189"/>
        <dbReference type="ChEBI" id="CHEBI:58502"/>
        <dbReference type="EC" id="2.7.1.156"/>
    </reaction>
</comment>
<keyword evidence="13 20" id="KW-0418">Kinase</keyword>
<evidence type="ECO:0000256" key="15">
    <source>
        <dbReference type="ARBA" id="ARBA00023134"/>
    </source>
</evidence>
<dbReference type="Gene3D" id="3.40.50.300">
    <property type="entry name" value="P-loop containing nucleotide triphosphate hydrolases"/>
    <property type="match status" value="1"/>
</dbReference>
<dbReference type="PANTHER" id="PTHR34848">
    <property type="match status" value="1"/>
</dbReference>
<keyword evidence="10" id="KW-0169">Cobalamin biosynthesis</keyword>
<evidence type="ECO:0000256" key="1">
    <source>
        <dbReference type="ARBA" id="ARBA00000312"/>
    </source>
</evidence>
<keyword evidence="11 20" id="KW-0808">Transferase</keyword>
<evidence type="ECO:0000256" key="9">
    <source>
        <dbReference type="ARBA" id="ARBA00012523"/>
    </source>
</evidence>
<organism evidence="20 21">
    <name type="scientific">Candidatus Fusobacterium pullicola</name>
    <dbReference type="NCBI Taxonomy" id="2838601"/>
    <lineage>
        <taxon>Bacteria</taxon>
        <taxon>Fusobacteriati</taxon>
        <taxon>Fusobacteriota</taxon>
        <taxon>Fusobacteriia</taxon>
        <taxon>Fusobacteriales</taxon>
        <taxon>Fusobacteriaceae</taxon>
        <taxon>Fusobacterium</taxon>
    </lineage>
</organism>
<evidence type="ECO:0000256" key="5">
    <source>
        <dbReference type="ARBA" id="ARBA00004692"/>
    </source>
</evidence>
<keyword evidence="14" id="KW-0067">ATP-binding</keyword>
<dbReference type="Proteomes" id="UP000724657">
    <property type="component" value="Unassembled WGS sequence"/>
</dbReference>
<evidence type="ECO:0000256" key="19">
    <source>
        <dbReference type="PIRSR" id="PIRSR006135-2"/>
    </source>
</evidence>
<evidence type="ECO:0000256" key="17">
    <source>
        <dbReference type="ARBA" id="ARBA00030571"/>
    </source>
</evidence>
<dbReference type="SUPFAM" id="SSF52540">
    <property type="entry name" value="P-loop containing nucleoside triphosphate hydrolases"/>
    <property type="match status" value="1"/>
</dbReference>
<reference evidence="20" key="2">
    <citation type="submission" date="2021-04" db="EMBL/GenBank/DDBJ databases">
        <authorList>
            <person name="Gilroy R."/>
        </authorList>
    </citation>
    <scope>NUCLEOTIDE SEQUENCE</scope>
    <source>
        <strain evidence="20">A6-441</strain>
    </source>
</reference>
<evidence type="ECO:0000256" key="3">
    <source>
        <dbReference type="ARBA" id="ARBA00001522"/>
    </source>
</evidence>
<comment type="pathway">
    <text evidence="6">Cofactor biosynthesis; adenosylcobalamin biosynthesis; adenosylcobalamin from cob(II)yrinate a,c-diamide: step 5/7.</text>
</comment>
<dbReference type="GO" id="GO:0009236">
    <property type="term" value="P:cobalamin biosynthetic process"/>
    <property type="evidence" value="ECO:0007669"/>
    <property type="project" value="UniProtKB-KW"/>
</dbReference>
<feature type="binding site" evidence="19">
    <location>
        <begin position="35"/>
        <end position="37"/>
    </location>
    <ligand>
        <name>GTP</name>
        <dbReference type="ChEBI" id="CHEBI:37565"/>
    </ligand>
</feature>
<dbReference type="Pfam" id="PF02283">
    <property type="entry name" value="CobU"/>
    <property type="match status" value="1"/>
</dbReference>
<dbReference type="GO" id="GO:0043752">
    <property type="term" value="F:adenosylcobinamide kinase activity"/>
    <property type="evidence" value="ECO:0007669"/>
    <property type="project" value="UniProtKB-EC"/>
</dbReference>